<feature type="compositionally biased region" description="Basic and acidic residues" evidence="1">
    <location>
        <begin position="69"/>
        <end position="93"/>
    </location>
</feature>
<comment type="caution">
    <text evidence="2">The sequence shown here is derived from an EMBL/GenBank/DDBJ whole genome shotgun (WGS) entry which is preliminary data.</text>
</comment>
<organism evidence="2 3">
    <name type="scientific">Homoserinibacter gongjuensis</name>
    <dbReference type="NCBI Taxonomy" id="1162968"/>
    <lineage>
        <taxon>Bacteria</taxon>
        <taxon>Bacillati</taxon>
        <taxon>Actinomycetota</taxon>
        <taxon>Actinomycetes</taxon>
        <taxon>Micrococcales</taxon>
        <taxon>Microbacteriaceae</taxon>
        <taxon>Homoserinibacter</taxon>
    </lineage>
</organism>
<protein>
    <submittedName>
        <fullName evidence="2">Uncharacterized protein</fullName>
    </submittedName>
</protein>
<keyword evidence="3" id="KW-1185">Reference proteome</keyword>
<dbReference type="EMBL" id="BSVA01000001">
    <property type="protein sequence ID" value="GMA92579.1"/>
    <property type="molecule type" value="Genomic_DNA"/>
</dbReference>
<dbReference type="Proteomes" id="UP001157069">
    <property type="component" value="Unassembled WGS sequence"/>
</dbReference>
<feature type="compositionally biased region" description="Polar residues" evidence="1">
    <location>
        <begin position="107"/>
        <end position="141"/>
    </location>
</feature>
<sequence>MAWGVGLREHDVVAVPHRLVIGEQRGDVPIGPDAEEGEIELRIRGALGCRGREFGGVGIGRIRDRRVLPDGREGLDPLGGKAEESSNARRDWVSLRSGSPLGRYRSSPHQKVTRDQSTLSRLLSPPTAASTASPIEPPVSTTCASGFSARVSRIRLMNRAATAEARLALSS</sequence>
<evidence type="ECO:0000256" key="1">
    <source>
        <dbReference type="SAM" id="MobiDB-lite"/>
    </source>
</evidence>
<proteinExistence type="predicted"/>
<evidence type="ECO:0000313" key="2">
    <source>
        <dbReference type="EMBL" id="GMA92579.1"/>
    </source>
</evidence>
<gene>
    <name evidence="2" type="ORF">GCM10025869_31080</name>
</gene>
<feature type="region of interest" description="Disordered" evidence="1">
    <location>
        <begin position="69"/>
        <end position="141"/>
    </location>
</feature>
<name>A0ABQ6JX47_9MICO</name>
<accession>A0ABQ6JX47</accession>
<evidence type="ECO:0000313" key="3">
    <source>
        <dbReference type="Proteomes" id="UP001157069"/>
    </source>
</evidence>
<reference evidence="3" key="1">
    <citation type="journal article" date="2019" name="Int. J. Syst. Evol. Microbiol.">
        <title>The Global Catalogue of Microorganisms (GCM) 10K type strain sequencing project: providing services to taxonomists for standard genome sequencing and annotation.</title>
        <authorList>
            <consortium name="The Broad Institute Genomics Platform"/>
            <consortium name="The Broad Institute Genome Sequencing Center for Infectious Disease"/>
            <person name="Wu L."/>
            <person name="Ma J."/>
        </authorList>
    </citation>
    <scope>NUCLEOTIDE SEQUENCE [LARGE SCALE GENOMIC DNA]</scope>
    <source>
        <strain evidence="3">NBRC 108755</strain>
    </source>
</reference>